<evidence type="ECO:0000256" key="1">
    <source>
        <dbReference type="ARBA" id="ARBA00004613"/>
    </source>
</evidence>
<dbReference type="Proteomes" id="UP000261620">
    <property type="component" value="Unplaced"/>
</dbReference>
<name>A0A3Q3XBS3_MOLML</name>
<keyword evidence="4" id="KW-0732">Signal</keyword>
<reference evidence="6" key="1">
    <citation type="submission" date="2025-08" db="UniProtKB">
        <authorList>
            <consortium name="Ensembl"/>
        </authorList>
    </citation>
    <scope>IDENTIFICATION</scope>
</reference>
<accession>A0A3Q3XBS3</accession>
<protein>
    <recommendedName>
        <fullName evidence="8">Protein LEG1 homolog</fullName>
    </recommendedName>
</protein>
<dbReference type="OMA" id="PKLMDDW"/>
<evidence type="ECO:0000313" key="7">
    <source>
        <dbReference type="Proteomes" id="UP000261620"/>
    </source>
</evidence>
<proteinExistence type="inferred from homology"/>
<evidence type="ECO:0000256" key="5">
    <source>
        <dbReference type="ARBA" id="ARBA00023180"/>
    </source>
</evidence>
<sequence>ERGHIHMRSPLTRLVYQVYQYAKYVIICLPILWSQTASQVTDLPTENEVLTPNPWNYLHCLSLYRLMIAATDPYMGSMEASTTENPVWGLPLQLAWMQTSGRLADPTGASTCGLQTGDTACISTQSWFGCLNYFTSAMPFLSAAQQAFMGAGVQVFMQVPEGVEDYCTTYDDCVARFPDVMSKWDTFFQGLKAAAESAAPDSEKKDSLLGLYWAAQTASTHASSVCNSRQSHYSSKEVSFAKSWMNLAEYVSAAHFQSNIENSAMFINPLPGRILQESDNPGSIADMSKEENQTLRIMSWMSMINNLLGGTLVSMWKSTMCSVTTREKGREMMGQLLLNPGFATSTFLSIITEMRSSC</sequence>
<dbReference type="STRING" id="94237.ENSMMOP00000019866"/>
<dbReference type="AlphaFoldDB" id="A0A3Q3XBS3"/>
<evidence type="ECO:0000313" key="6">
    <source>
        <dbReference type="Ensembl" id="ENSMMOP00000019866.1"/>
    </source>
</evidence>
<organism evidence="6 7">
    <name type="scientific">Mola mola</name>
    <name type="common">Ocean sunfish</name>
    <name type="synonym">Tetraodon mola</name>
    <dbReference type="NCBI Taxonomy" id="94237"/>
    <lineage>
        <taxon>Eukaryota</taxon>
        <taxon>Metazoa</taxon>
        <taxon>Chordata</taxon>
        <taxon>Craniata</taxon>
        <taxon>Vertebrata</taxon>
        <taxon>Euteleostomi</taxon>
        <taxon>Actinopterygii</taxon>
        <taxon>Neopterygii</taxon>
        <taxon>Teleostei</taxon>
        <taxon>Neoteleostei</taxon>
        <taxon>Acanthomorphata</taxon>
        <taxon>Eupercaria</taxon>
        <taxon>Tetraodontiformes</taxon>
        <taxon>Molidae</taxon>
        <taxon>Mola</taxon>
    </lineage>
</organism>
<comment type="subcellular location">
    <subcellularLocation>
        <location evidence="1">Secreted</location>
    </subcellularLocation>
</comment>
<dbReference type="Pfam" id="PF05612">
    <property type="entry name" value="Leg1"/>
    <property type="match status" value="1"/>
</dbReference>
<dbReference type="InterPro" id="IPR008499">
    <property type="entry name" value="Leg1"/>
</dbReference>
<keyword evidence="5" id="KW-0325">Glycoprotein</keyword>
<keyword evidence="3" id="KW-0964">Secreted</keyword>
<evidence type="ECO:0000256" key="4">
    <source>
        <dbReference type="ARBA" id="ARBA00022729"/>
    </source>
</evidence>
<comment type="similarity">
    <text evidence="2">Belongs to the LEG1 family.</text>
</comment>
<dbReference type="PANTHER" id="PTHR18820:SF1">
    <property type="entry name" value="PROTEIN LEG1 HOMOLOG"/>
    <property type="match status" value="1"/>
</dbReference>
<reference evidence="6" key="2">
    <citation type="submission" date="2025-09" db="UniProtKB">
        <authorList>
            <consortium name="Ensembl"/>
        </authorList>
    </citation>
    <scope>IDENTIFICATION</scope>
</reference>
<dbReference type="Ensembl" id="ENSMMOT00000020199.1">
    <property type="protein sequence ID" value="ENSMMOP00000019866.1"/>
    <property type="gene ID" value="ENSMMOG00000015074.1"/>
</dbReference>
<dbReference type="GO" id="GO:0005615">
    <property type="term" value="C:extracellular space"/>
    <property type="evidence" value="ECO:0007669"/>
    <property type="project" value="TreeGrafter"/>
</dbReference>
<dbReference type="PANTHER" id="PTHR18820">
    <property type="entry name" value="LEG1"/>
    <property type="match status" value="1"/>
</dbReference>
<evidence type="ECO:0000256" key="3">
    <source>
        <dbReference type="ARBA" id="ARBA00022525"/>
    </source>
</evidence>
<evidence type="ECO:0000256" key="2">
    <source>
        <dbReference type="ARBA" id="ARBA00009122"/>
    </source>
</evidence>
<evidence type="ECO:0008006" key="8">
    <source>
        <dbReference type="Google" id="ProtNLM"/>
    </source>
</evidence>
<keyword evidence="7" id="KW-1185">Reference proteome</keyword>